<dbReference type="Gene3D" id="3.40.50.450">
    <property type="match status" value="1"/>
</dbReference>
<keyword evidence="4" id="KW-1185">Reference proteome</keyword>
<dbReference type="PANTHER" id="PTHR43022">
    <property type="entry name" value="PROTEIN SMF"/>
    <property type="match status" value="1"/>
</dbReference>
<evidence type="ECO:0000256" key="1">
    <source>
        <dbReference type="ARBA" id="ARBA00006525"/>
    </source>
</evidence>
<protein>
    <submittedName>
        <fullName evidence="3">DNA-processing protein DprA</fullName>
    </submittedName>
</protein>
<name>A0ABW0TQ32_9BACL</name>
<dbReference type="InterPro" id="IPR003488">
    <property type="entry name" value="DprA"/>
</dbReference>
<comment type="caution">
    <text evidence="3">The sequence shown here is derived from an EMBL/GenBank/DDBJ whole genome shotgun (WGS) entry which is preliminary data.</text>
</comment>
<evidence type="ECO:0000313" key="3">
    <source>
        <dbReference type="EMBL" id="MFC5591611.1"/>
    </source>
</evidence>
<evidence type="ECO:0000259" key="2">
    <source>
        <dbReference type="Pfam" id="PF02481"/>
    </source>
</evidence>
<proteinExistence type="inferred from homology"/>
<sequence>MLKQFGFSEKTLETIHHNEESILEVIYDKNHIFYNKYYYIYNDKEKKLSIDLNLLLDFEKKFIDKMNEYKKMGIKIFYKYSEDYPKDIFPPGKEPLFLYSFGNVDLLDEVRKKVAIIGTRNSSSVGEEKTKEYVEAYVKKGWLTISGLAKGIDTIVHQETLNYGGGTIAILPTSFEKIYPSSNKSLFDKILDSGGLALTTIGPFENTYKSSFLDRNTIVAKMSDEILIIEATIKSGTLNTVRNGFLFGKPIYYDKQLLSKEVVDYIRNYNALEYRDRGD</sequence>
<gene>
    <name evidence="3" type="ORF">ACFPRA_22250</name>
</gene>
<dbReference type="EMBL" id="JBHSNO010000016">
    <property type="protein sequence ID" value="MFC5591611.1"/>
    <property type="molecule type" value="Genomic_DNA"/>
</dbReference>
<dbReference type="SUPFAM" id="SSF102405">
    <property type="entry name" value="MCP/YpsA-like"/>
    <property type="match status" value="1"/>
</dbReference>
<accession>A0ABW0TQ32</accession>
<dbReference type="InterPro" id="IPR057666">
    <property type="entry name" value="DrpA_SLOG"/>
</dbReference>
<dbReference type="PANTHER" id="PTHR43022:SF1">
    <property type="entry name" value="PROTEIN SMF"/>
    <property type="match status" value="1"/>
</dbReference>
<reference evidence="4" key="1">
    <citation type="journal article" date="2019" name="Int. J. Syst. Evol. Microbiol.">
        <title>The Global Catalogue of Microorganisms (GCM) 10K type strain sequencing project: providing services to taxonomists for standard genome sequencing and annotation.</title>
        <authorList>
            <consortium name="The Broad Institute Genomics Platform"/>
            <consortium name="The Broad Institute Genome Sequencing Center for Infectious Disease"/>
            <person name="Wu L."/>
            <person name="Ma J."/>
        </authorList>
    </citation>
    <scope>NUCLEOTIDE SEQUENCE [LARGE SCALE GENOMIC DNA]</scope>
    <source>
        <strain evidence="4">CGMCC 4.1434</strain>
    </source>
</reference>
<dbReference type="Pfam" id="PF02481">
    <property type="entry name" value="DNA_processg_A"/>
    <property type="match status" value="1"/>
</dbReference>
<evidence type="ECO:0000313" key="4">
    <source>
        <dbReference type="Proteomes" id="UP001596109"/>
    </source>
</evidence>
<dbReference type="RefSeq" id="WP_381439612.1">
    <property type="nucleotide sequence ID" value="NZ_JBHSNO010000016.1"/>
</dbReference>
<feature type="domain" description="Smf/DprA SLOG" evidence="2">
    <location>
        <begin position="77"/>
        <end position="253"/>
    </location>
</feature>
<organism evidence="3 4">
    <name type="scientific">Sporosarcina soli</name>
    <dbReference type="NCBI Taxonomy" id="334736"/>
    <lineage>
        <taxon>Bacteria</taxon>
        <taxon>Bacillati</taxon>
        <taxon>Bacillota</taxon>
        <taxon>Bacilli</taxon>
        <taxon>Bacillales</taxon>
        <taxon>Caryophanaceae</taxon>
        <taxon>Sporosarcina</taxon>
    </lineage>
</organism>
<comment type="similarity">
    <text evidence="1">Belongs to the DprA/Smf family.</text>
</comment>
<dbReference type="Proteomes" id="UP001596109">
    <property type="component" value="Unassembled WGS sequence"/>
</dbReference>